<reference evidence="3 4" key="1">
    <citation type="submission" date="2018-03" db="EMBL/GenBank/DDBJ databases">
        <title>Comparative genomics illustrates the genes involved in a hyperalkaliphilic mechanisms of Serpentinomonas isolated from highly-alkaline calcium-rich serpentinized springs.</title>
        <authorList>
            <person name="Suzuki S."/>
            <person name="Ishii S."/>
            <person name="Walworth N."/>
            <person name="Bird L."/>
            <person name="Kuenen J.G."/>
            <person name="Nealson K.H."/>
        </authorList>
    </citation>
    <scope>NUCLEOTIDE SEQUENCE [LARGE SCALE GENOMIC DNA]</scope>
    <source>
        <strain evidence="3 4">P1</strain>
    </source>
</reference>
<sequence length="610" mass="70533">MQKYFGARISELLPRINTNIFIPSIQRPYVWEPEQIVKLFDSLMRGYPINTFMFWELTPEHFGDWDIYRFVNDFKHGDIHNDPAVLQPEQPATLVLDGQQRLTSLLIGLKGSYTVRNGVRGKGSGWINKILLLNLLDSPDDDEEDADGVKVRELYYSFKFVASDRLPKNDSKAVWFPVSKIIQITDKGQLAAAVDRLLLLNPDLDENRQANLQKNLHRLWQVVHEEQTMAYYLEREQSYDKVLDIFIRANDGGTKLSKSDLLMSMITLRWDQFNARSETEAITYAMRDKLEQESAFDRDYLLRSGLFFNDLDFAFQLRNFTPRNIAIIENTWQKIKSALLMATDLFAQFGIKGGALTGVNAVMLIACYLYKINSGRPESEWVVPEGDEGRIRRWITSVLFHGVLGGAANMTMEFYRRCLNEHLKLHAYFPVAELSTRMTTRGRDMTYDDTAVARYAALEMKHRVAPVCLNLLYDREDWSTKNWQLVQVIPSFRLLEDRLRLQGVLPEEIAVYQSWSARLANQIILTDDEARDYYSMDLEDWVATRTADFWRKHHLPDDPALYEEFNFLGFVQARKRLIGQRLNLVLKDSGPPQPAEAAPETEAELLVAEA</sequence>
<organism evidence="3 4">
    <name type="scientific">Malikia granosa</name>
    <dbReference type="NCBI Taxonomy" id="263067"/>
    <lineage>
        <taxon>Bacteria</taxon>
        <taxon>Pseudomonadati</taxon>
        <taxon>Pseudomonadota</taxon>
        <taxon>Betaproteobacteria</taxon>
        <taxon>Burkholderiales</taxon>
        <taxon>Comamonadaceae</taxon>
        <taxon>Malikia</taxon>
    </lineage>
</organism>
<dbReference type="Proteomes" id="UP000238589">
    <property type="component" value="Unassembled WGS sequence"/>
</dbReference>
<dbReference type="AlphaFoldDB" id="A0A2S9K069"/>
<accession>A0A2S9K069</accession>
<dbReference type="PANTHER" id="PTHR37292">
    <property type="entry name" value="VNG6097C"/>
    <property type="match status" value="1"/>
</dbReference>
<protein>
    <recommendedName>
        <fullName evidence="2">GmrSD restriction endonucleases N-terminal domain-containing protein</fullName>
    </recommendedName>
</protein>
<proteinExistence type="predicted"/>
<dbReference type="EMBL" id="PVLQ01000144">
    <property type="protein sequence ID" value="PRD63841.1"/>
    <property type="molecule type" value="Genomic_DNA"/>
</dbReference>
<dbReference type="RefSeq" id="WP_105749826.1">
    <property type="nucleotide sequence ID" value="NZ_PVLQ01000144.1"/>
</dbReference>
<evidence type="ECO:0000313" key="3">
    <source>
        <dbReference type="EMBL" id="PRD63841.1"/>
    </source>
</evidence>
<evidence type="ECO:0000259" key="2">
    <source>
        <dbReference type="Pfam" id="PF03235"/>
    </source>
</evidence>
<gene>
    <name evidence="3" type="ORF">C6P64_17585</name>
</gene>
<dbReference type="OrthoDB" id="9798761at2"/>
<dbReference type="PANTHER" id="PTHR37292:SF2">
    <property type="entry name" value="DUF262 DOMAIN-CONTAINING PROTEIN"/>
    <property type="match status" value="1"/>
</dbReference>
<feature type="region of interest" description="Disordered" evidence="1">
    <location>
        <begin position="589"/>
        <end position="610"/>
    </location>
</feature>
<keyword evidence="4" id="KW-1185">Reference proteome</keyword>
<dbReference type="InterPro" id="IPR004919">
    <property type="entry name" value="GmrSD_N"/>
</dbReference>
<feature type="compositionally biased region" description="Low complexity" evidence="1">
    <location>
        <begin position="595"/>
        <end position="610"/>
    </location>
</feature>
<evidence type="ECO:0000313" key="4">
    <source>
        <dbReference type="Proteomes" id="UP000238589"/>
    </source>
</evidence>
<name>A0A2S9K069_9BURK</name>
<dbReference type="Pfam" id="PF03235">
    <property type="entry name" value="GmrSD_N"/>
    <property type="match status" value="1"/>
</dbReference>
<evidence type="ECO:0000256" key="1">
    <source>
        <dbReference type="SAM" id="MobiDB-lite"/>
    </source>
</evidence>
<feature type="domain" description="GmrSD restriction endonucleases N-terminal" evidence="2">
    <location>
        <begin position="9"/>
        <end position="265"/>
    </location>
</feature>
<comment type="caution">
    <text evidence="3">The sequence shown here is derived from an EMBL/GenBank/DDBJ whole genome shotgun (WGS) entry which is preliminary data.</text>
</comment>